<feature type="domain" description="PcRGLX/YetA-like central beta-sandwich" evidence="3">
    <location>
        <begin position="156"/>
        <end position="515"/>
    </location>
</feature>
<dbReference type="Proteomes" id="UP000198949">
    <property type="component" value="Unassembled WGS sequence"/>
</dbReference>
<organism evidence="5 6">
    <name type="scientific">Glycomyces harbinensis</name>
    <dbReference type="NCBI Taxonomy" id="58114"/>
    <lineage>
        <taxon>Bacteria</taxon>
        <taxon>Bacillati</taxon>
        <taxon>Actinomycetota</taxon>
        <taxon>Actinomycetes</taxon>
        <taxon>Glycomycetales</taxon>
        <taxon>Glycomycetaceae</taxon>
        <taxon>Glycomyces</taxon>
    </lineage>
</organism>
<sequence length="934" mass="103372">MSDPSAELETAPSLQHSSLEAPPATPGGGIRRRSVLATGAGVAAAAALLDGSPAGAQAETAADPGPESVRLSWLEGAPAESPGSTWGVPWGQGRFPEDQQFKLTAEDGAAVPVQTWPLAYWPDGSLKWTGHAVGPAARAEAFTLEAGAPAAPAFAVSVSESRKHFDVSTGVITARIAKSGTDLVKHVKRGDRTLVKAGHLVNITQDEAPDPETGSVSRDRYVSEVEEVVVEQDGPVRAVLKVTGNHRKTQGRNKSWLPFTVRLYFYAGGESFRMVHTFVYDSDGEDAFIAGLGVRFKVALTDELYDRHVRFVGEGHGQLTEAVKGITGLRRDPGAAVRDAQIAGQALPDPATWDQRVTTRLHWIPAWGDYSLAQLNSEGFAIKKRTKEGHGWVPVDQGRRASGFAYVGGPSGGFGFGMKDFWQRHPTGLDIRGAHTDEATVTVWLWSPEAQPMDTRFYHDGLGQDTYPEQLDALEITYEDYEPGFGTPYGVARTSELQFWVTEATPNAERLGAMADVVRAQPQVIAPAEHMSAAGAFGGLFGPVDRSHPVKADVEDTLDFLFEHYRTEQDQRHWYGFWDFGDFMHSKDVDRKVWRYDVGGYAWDNSEISPDQWFWMQYLHTNRSDVFRFAEAMTRKTSEVNVYHIGDWAGLGTRHGVQHWGDSSKQVRVSNANYRRYFYYLTADERTGDLLHALANSEETALVLDTGRKIRSPEDPWNPDRNSVDIGFGTSWAALAAAWLTEWERRGPDWEFCRDKVLGTMETIAAQPHGFAQGSADYDIDTGRYAIEAEPFTERSNLSNSFGRIEICAELIQQIDMPAFEADWLKYSRFYTATRAEQEAEYGGRFGDLFLYSYTRANAFVYQRTGDESQAALAWAKFRGASDAPDYSPRETETVEGTLNTIEWWPNGGTNDMAQWGLAAIEILHLVGDFAPDE</sequence>
<dbReference type="InterPro" id="IPR048330">
    <property type="entry name" value="PcRGLX/YetA_2nd"/>
</dbReference>
<evidence type="ECO:0000259" key="4">
    <source>
        <dbReference type="Pfam" id="PF21346"/>
    </source>
</evidence>
<dbReference type="PROSITE" id="PS51318">
    <property type="entry name" value="TAT"/>
    <property type="match status" value="1"/>
</dbReference>
<protein>
    <recommendedName>
        <fullName evidence="7">Tat (Twin-arginine translocation) pathway signal sequence</fullName>
    </recommendedName>
</protein>
<dbReference type="PANTHER" id="PTHR40081:SF1">
    <property type="entry name" value="TAT PATHWAY SIGNAL SEQUENCE DOMAIN PROTEIN"/>
    <property type="match status" value="1"/>
</dbReference>
<dbReference type="InterPro" id="IPR048331">
    <property type="entry name" value="PcRGLX/YetA_3rd"/>
</dbReference>
<evidence type="ECO:0008006" key="7">
    <source>
        <dbReference type="Google" id="ProtNLM"/>
    </source>
</evidence>
<dbReference type="InterPro" id="IPR006311">
    <property type="entry name" value="TAT_signal"/>
</dbReference>
<dbReference type="Pfam" id="PF21345">
    <property type="entry name" value="PcRGLX_2nd"/>
    <property type="match status" value="1"/>
</dbReference>
<evidence type="ECO:0000259" key="2">
    <source>
        <dbReference type="Pfam" id="PF19501"/>
    </source>
</evidence>
<feature type="domain" description="PcRGLX/YetA-like C-terminal alpha/alpha toroid" evidence="4">
    <location>
        <begin position="522"/>
        <end position="931"/>
    </location>
</feature>
<dbReference type="AlphaFoldDB" id="A0A1G6QXU2"/>
<feature type="region of interest" description="Disordered" evidence="1">
    <location>
        <begin position="1"/>
        <end position="32"/>
    </location>
</feature>
<gene>
    <name evidence="5" type="ORF">SAMN05216270_101187</name>
</gene>
<keyword evidence="6" id="KW-1185">Reference proteome</keyword>
<dbReference type="PANTHER" id="PTHR40081">
    <property type="entry name" value="CONCANAVALIN A-LIKE LECTIN/GLUCANASE"/>
    <property type="match status" value="1"/>
</dbReference>
<dbReference type="EMBL" id="FNAD01000001">
    <property type="protein sequence ID" value="SDC97289.1"/>
    <property type="molecule type" value="Genomic_DNA"/>
</dbReference>
<dbReference type="STRING" id="58114.SAMN05216270_101187"/>
<reference evidence="6" key="1">
    <citation type="submission" date="2016-10" db="EMBL/GenBank/DDBJ databases">
        <authorList>
            <person name="Varghese N."/>
            <person name="Submissions S."/>
        </authorList>
    </citation>
    <scope>NUCLEOTIDE SEQUENCE [LARGE SCALE GENOMIC DNA]</scope>
    <source>
        <strain evidence="6">CGMCC 4.3516</strain>
    </source>
</reference>
<dbReference type="Pfam" id="PF19501">
    <property type="entry name" value="PcRGLX_1st"/>
    <property type="match status" value="1"/>
</dbReference>
<dbReference type="InterPro" id="IPR048329">
    <property type="entry name" value="PcRGLX_1st"/>
</dbReference>
<dbReference type="InterPro" id="IPR045793">
    <property type="entry name" value="PcRGLX/YetA-like"/>
</dbReference>
<evidence type="ECO:0000313" key="5">
    <source>
        <dbReference type="EMBL" id="SDC97289.1"/>
    </source>
</evidence>
<proteinExistence type="predicted"/>
<accession>A0A1G6QXU2</accession>
<name>A0A1G6QXU2_9ACTN</name>
<evidence type="ECO:0000259" key="3">
    <source>
        <dbReference type="Pfam" id="PF21345"/>
    </source>
</evidence>
<dbReference type="Pfam" id="PF21346">
    <property type="entry name" value="PcRGLX_3rd"/>
    <property type="match status" value="1"/>
</dbReference>
<evidence type="ECO:0000256" key="1">
    <source>
        <dbReference type="SAM" id="MobiDB-lite"/>
    </source>
</evidence>
<evidence type="ECO:0000313" key="6">
    <source>
        <dbReference type="Proteomes" id="UP000198949"/>
    </source>
</evidence>
<feature type="domain" description="PcRGLX/YetA-like N-terminal RIFT barrel" evidence="2">
    <location>
        <begin position="68"/>
        <end position="146"/>
    </location>
</feature>